<evidence type="ECO:0000259" key="5">
    <source>
        <dbReference type="Pfam" id="PF04118"/>
    </source>
</evidence>
<comment type="similarity">
    <text evidence="3">Belongs to the DOP1 family.</text>
</comment>
<dbReference type="InterPro" id="IPR040314">
    <property type="entry name" value="DOP1"/>
</dbReference>
<feature type="domain" description="DOP1 N-terminal" evidence="5">
    <location>
        <begin position="29"/>
        <end position="241"/>
    </location>
</feature>
<organism evidence="6 7">
    <name type="scientific">Heterodera trifolii</name>
    <dbReference type="NCBI Taxonomy" id="157864"/>
    <lineage>
        <taxon>Eukaryota</taxon>
        <taxon>Metazoa</taxon>
        <taxon>Ecdysozoa</taxon>
        <taxon>Nematoda</taxon>
        <taxon>Chromadorea</taxon>
        <taxon>Rhabditida</taxon>
        <taxon>Tylenchina</taxon>
        <taxon>Tylenchomorpha</taxon>
        <taxon>Tylenchoidea</taxon>
        <taxon>Heteroderidae</taxon>
        <taxon>Heteroderinae</taxon>
        <taxon>Heterodera</taxon>
    </lineage>
</organism>
<keyword evidence="7" id="KW-1185">Reference proteome</keyword>
<dbReference type="PANTHER" id="PTHR14042">
    <property type="entry name" value="DOPEY-RELATED"/>
    <property type="match status" value="1"/>
</dbReference>
<dbReference type="Proteomes" id="UP001620626">
    <property type="component" value="Unassembled WGS sequence"/>
</dbReference>
<evidence type="ECO:0000256" key="2">
    <source>
        <dbReference type="ARBA" id="ARBA00022927"/>
    </source>
</evidence>
<keyword evidence="2" id="KW-0653">Protein transport</keyword>
<gene>
    <name evidence="6" type="ORF">niasHT_026488</name>
</gene>
<comment type="caution">
    <text evidence="6">The sequence shown here is derived from an EMBL/GenBank/DDBJ whole genome shotgun (WGS) entry which is preliminary data.</text>
</comment>
<evidence type="ECO:0000256" key="4">
    <source>
        <dbReference type="SAM" id="MobiDB-lite"/>
    </source>
</evidence>
<keyword evidence="1" id="KW-0813">Transport</keyword>
<dbReference type="Pfam" id="PF04118">
    <property type="entry name" value="Dopey_N"/>
    <property type="match status" value="1"/>
</dbReference>
<evidence type="ECO:0000313" key="6">
    <source>
        <dbReference type="EMBL" id="KAL3093478.1"/>
    </source>
</evidence>
<evidence type="ECO:0000256" key="1">
    <source>
        <dbReference type="ARBA" id="ARBA00022448"/>
    </source>
</evidence>
<feature type="region of interest" description="Disordered" evidence="4">
    <location>
        <begin position="351"/>
        <end position="373"/>
    </location>
</feature>
<protein>
    <recommendedName>
        <fullName evidence="5">DOP1 N-terminal domain-containing protein</fullName>
    </recommendedName>
</protein>
<reference evidence="6 7" key="1">
    <citation type="submission" date="2024-10" db="EMBL/GenBank/DDBJ databases">
        <authorList>
            <person name="Kim D."/>
        </authorList>
    </citation>
    <scope>NUCLEOTIDE SEQUENCE [LARGE SCALE GENOMIC DNA]</scope>
    <source>
        <strain evidence="6">BH-2024</strain>
    </source>
</reference>
<proteinExistence type="inferred from homology"/>
<sequence length="1525" mass="167956">MSAFGSHNSEASTSTNFLLGTFSSHQNSSKYRAYASAVDKALKSFESTTEWADLIAALGKLGKVFASNSKSFNDIPNPLTVAKRLSQCLHPALPSGVHLKALETYRQVFNILGHSGHNQNLARSLFLYAIGLFPLIDHCGIKVKSELLSIFEAATSSPWRHSIFGRPSPAFFITAVLLAPLEEGTAFYGRAFQLLDQFAGQSRHRRHSTLVFGRMSVAVLRCVLPALIFINAKLEKRKSTQPAAELLHTLAGGGEAAASVTVAECHQQQAGEPNPCERQMKREFKRKTNCHFFCFFHMWHAHCEPYARDAGATSALAPAPSAPTFCVAQFPLDSAWLPRAEKLIQTAPPVHVRRGCGPRHEPEQTTSTSGCLNRSVSTNGGGLVAKRATPQNVAGRKAQMTWRYAGLPQYTLPLIKSAIREYLHCADTVEVPPLSTATIRRYVHSVERPANPIPGSARLSPAPLHVGPTGAWPNGVGGEFGGTCWRTVCARDAELVHDLQGECAKFLSQISSTFGRAAHNGQWTTNRGRTERYQMRSKKNFKCVVNSLEARGFVCELLQKDIREVSGTGGAIVYHSTSSSRRQNRQQEGQLIKSPQQACVRRFSSSSSRVGRTASFSLDVGILVVRKRAVGTSHGDIRRTALAPAGFTPCWLPAWTDKLYLMIKSRQQLSMTDMLVHVWPTLCPCRRLIGGEIHAEQPVHGVRANPRRHAFDGSPGSTKKGHIKCKRGSRNSWSVVWPPVFALLAVLLRLVIARQRERRLFGGVYWSPLFALMRELWPTLSFPFYSLSTASTRNNYLPFAHLSGTKPQSQQQDADMAVGSVLRLHSWNPPSWFQLHQDALLTFVLLQSQAVRPVAVHVSFGPPTPFCGRTTAAARNTYHQNQQQKHKTTHHGSLLKAVHSPWADLQRIDQEALCRKAAAVLWRRFADDDGTGMDIAADTLLHPIALLLLRLHSRRVSETSSEVEDIVVAELTSSNKVLSGSAVRKFHDLWVFCRSAVIEEVYAGILLKPMNRVVMVLLSFIADDKLSAEQVELKALAYAWFLDCAHHNELHKIVQMLTLMLLNPVTARVSIQFVQMQKRVTRDHLPSMPAEANCVALTTVSGKQTFHHVCTDVEQQRRHCGSGGGVREQMRNSVSSNKSGNSWYNYSFVDCDPRMAWVSDLNKYLLLGGTNCNSSDNGEFSFSSAFTSGGTCFNTPLQQQQQHGHVFNTRNLSSPPPNCGGGGLGMFMSAQQQLQHNNNHSPVPSIASPSIVIGASGGNVTNNTIVTSASSAKGHRRTVSDIPQFDDDAESVDAYSMDTSMLDSDVVETVQYLVDSVCDIDGDEKEEEDESKQGIVEGDEDTDELEELATNMLDQALLDETQGANANPLETKLKKRRCSTDRQGLLTNGNVSLPPLHGTQLMMTRQAWSAHCLDPVTQQRQCLGSLPTLAGTPSDGFGQGHRRQDSLQESIFSTGTQELRLFDPTELPNSTCPGDHKQPLLDETFSHMLFYAESPSIVDLGRAEKAVPHHGHTVAAVAMVWAVIW</sequence>
<dbReference type="EMBL" id="JBICBT010000913">
    <property type="protein sequence ID" value="KAL3093478.1"/>
    <property type="molecule type" value="Genomic_DNA"/>
</dbReference>
<accession>A0ABD2JSD0</accession>
<evidence type="ECO:0000256" key="3">
    <source>
        <dbReference type="ARBA" id="ARBA00046326"/>
    </source>
</evidence>
<dbReference type="InterPro" id="IPR007249">
    <property type="entry name" value="DOP1_N"/>
</dbReference>
<dbReference type="GO" id="GO:0015031">
    <property type="term" value="P:protein transport"/>
    <property type="evidence" value="ECO:0007669"/>
    <property type="project" value="UniProtKB-KW"/>
</dbReference>
<feature type="compositionally biased region" description="Polar residues" evidence="4">
    <location>
        <begin position="364"/>
        <end position="373"/>
    </location>
</feature>
<evidence type="ECO:0000313" key="7">
    <source>
        <dbReference type="Proteomes" id="UP001620626"/>
    </source>
</evidence>
<name>A0ABD2JSD0_9BILA</name>
<dbReference type="PANTHER" id="PTHR14042:SF24">
    <property type="entry name" value="PROTEIN DOPEY-1 HOMOLOG"/>
    <property type="match status" value="1"/>
</dbReference>